<keyword evidence="2" id="KW-1185">Reference proteome</keyword>
<sequence length="39" mass="4226">MSKGSAVVSRVPLKEGDRNVLMGGRRSFSVVERVLMGYG</sequence>
<reference evidence="1 2" key="1">
    <citation type="journal article" date="2018" name="Front. Plant Sci.">
        <title>Red Clover (Trifolium pratense) and Zigzag Clover (T. medium) - A Picture of Genomic Similarities and Differences.</title>
        <authorList>
            <person name="Dluhosova J."/>
            <person name="Istvanek J."/>
            <person name="Nedelnik J."/>
            <person name="Repkova J."/>
        </authorList>
    </citation>
    <scope>NUCLEOTIDE SEQUENCE [LARGE SCALE GENOMIC DNA]</scope>
    <source>
        <strain evidence="2">cv. 10/8</strain>
        <tissue evidence="1">Leaf</tissue>
    </source>
</reference>
<dbReference type="AlphaFoldDB" id="A0A392U3F1"/>
<accession>A0A392U3F1</accession>
<evidence type="ECO:0000313" key="2">
    <source>
        <dbReference type="Proteomes" id="UP000265520"/>
    </source>
</evidence>
<protein>
    <submittedName>
        <fullName evidence="1">Uncharacterized protein</fullName>
    </submittedName>
</protein>
<evidence type="ECO:0000313" key="1">
    <source>
        <dbReference type="EMBL" id="MCI67993.1"/>
    </source>
</evidence>
<dbReference type="Proteomes" id="UP000265520">
    <property type="component" value="Unassembled WGS sequence"/>
</dbReference>
<dbReference type="EMBL" id="LXQA010728312">
    <property type="protein sequence ID" value="MCI67993.1"/>
    <property type="molecule type" value="Genomic_DNA"/>
</dbReference>
<comment type="caution">
    <text evidence="1">The sequence shown here is derived from an EMBL/GenBank/DDBJ whole genome shotgun (WGS) entry which is preliminary data.</text>
</comment>
<proteinExistence type="predicted"/>
<name>A0A392U3F1_9FABA</name>
<organism evidence="1 2">
    <name type="scientific">Trifolium medium</name>
    <dbReference type="NCBI Taxonomy" id="97028"/>
    <lineage>
        <taxon>Eukaryota</taxon>
        <taxon>Viridiplantae</taxon>
        <taxon>Streptophyta</taxon>
        <taxon>Embryophyta</taxon>
        <taxon>Tracheophyta</taxon>
        <taxon>Spermatophyta</taxon>
        <taxon>Magnoliopsida</taxon>
        <taxon>eudicotyledons</taxon>
        <taxon>Gunneridae</taxon>
        <taxon>Pentapetalae</taxon>
        <taxon>rosids</taxon>
        <taxon>fabids</taxon>
        <taxon>Fabales</taxon>
        <taxon>Fabaceae</taxon>
        <taxon>Papilionoideae</taxon>
        <taxon>50 kb inversion clade</taxon>
        <taxon>NPAAA clade</taxon>
        <taxon>Hologalegina</taxon>
        <taxon>IRL clade</taxon>
        <taxon>Trifolieae</taxon>
        <taxon>Trifolium</taxon>
    </lineage>
</organism>
<feature type="non-terminal residue" evidence="1">
    <location>
        <position position="39"/>
    </location>
</feature>